<dbReference type="InterPro" id="IPR041700">
    <property type="entry name" value="OMP_b-brl_3"/>
</dbReference>
<feature type="region of interest" description="Disordered" evidence="1">
    <location>
        <begin position="418"/>
        <end position="452"/>
    </location>
</feature>
<dbReference type="RefSeq" id="WP_379821636.1">
    <property type="nucleotide sequence ID" value="NZ_JBHUMD010000027.1"/>
</dbReference>
<dbReference type="Pfam" id="PF14905">
    <property type="entry name" value="OMP_b-brl_3"/>
    <property type="match status" value="1"/>
</dbReference>
<dbReference type="Proteomes" id="UP001597480">
    <property type="component" value="Unassembled WGS sequence"/>
</dbReference>
<protein>
    <submittedName>
        <fullName evidence="3">Outer membrane beta-barrel protein</fullName>
    </submittedName>
</protein>
<dbReference type="SUPFAM" id="SSF56935">
    <property type="entry name" value="Porins"/>
    <property type="match status" value="1"/>
</dbReference>
<dbReference type="EMBL" id="JBHUMD010000027">
    <property type="protein sequence ID" value="MFD2603048.1"/>
    <property type="molecule type" value="Genomic_DNA"/>
</dbReference>
<feature type="region of interest" description="Disordered" evidence="1">
    <location>
        <begin position="352"/>
        <end position="380"/>
    </location>
</feature>
<name>A0ABW5NW51_9FLAO</name>
<evidence type="ECO:0000259" key="2">
    <source>
        <dbReference type="Pfam" id="PF14905"/>
    </source>
</evidence>
<dbReference type="SUPFAM" id="SSF49464">
    <property type="entry name" value="Carboxypeptidase regulatory domain-like"/>
    <property type="match status" value="1"/>
</dbReference>
<sequence length="946" mass="106709">MQKLLTLLLFFTTILVSGQNITLKGKITDDQNFPLESATVYLTAVKDSSIVNYTITDKNGNWELKTRKLSNPVFLKVSYVGLADYKEEIQSIEQDRDFGALKLADRSTELNELVIENEIPPIRVKKDTLEFNAASFKVRPDANVKTLLEQLPGVTVDDEGKIKVNGKEVNQILVNGKPFFDKDGKIALENLPAEIINKVQVTDTKTKEEEYTGKDAEGNNASINLTIDEDKNKGFFSRFVGGYGSDKRYEANALVNYFKGNRKISLLASSNNINTTGFSMNEVFDSMSGGRGNNSIYMSGDGSFGINGMHFGGGNGITRTNIFGITYGDQWFKGFDPNINYFYTGADTENRSKTRSETFLPTEDNGTPNTSSNKSLISESESRTDTFKYAHNFSSEFEFKVDSTTTLYFAPKFVKASERTNSESRSNTKNQDGKLLNESSGANSNNNDNNGFETELTATKMLNKKGRSISLELSTENNTEDRSQYTNSSTFFYEDTNDDGIDETRADIRNQLVTNGNKKDYYDARINFTEPITDSLRIKVGTQFRDETSVQNRKGFNFNDGTNSFSDISDELTNYTRGNTTKITPYAGFNLVKKKYSFGASLGTSVINFRNFGSYMGTDYTVNRNYMLPYANANAHLKLGKSQSVYVNYNYNANMPLASQILPITDLSSPMYTTTGNENLNPNVAHSVYLSFYDYDWATNSGYSFYGGATYNENEVITFTDVDASAKRTVLYGNMNGTYDAWLGGNWNKQIKTEGASKYKVNISMYSSMRFDKGITNNLEYEATSYSIGPKVGFSYDYGELLNISPIYSFTYNESHYTNYATDFQSNFVHKAGLQTTSYWPKHIVWGNDFTYTYNSNLGDGFKKDFFLWNTSLGYNFLSNKLMFKVKVYDILNQNQGTSRYISPTAVTDMQNTVLKRYVMFSLSLKLDKFGTKKKDDDGDNRFWFF</sequence>
<proteinExistence type="predicted"/>
<evidence type="ECO:0000256" key="1">
    <source>
        <dbReference type="SAM" id="MobiDB-lite"/>
    </source>
</evidence>
<evidence type="ECO:0000313" key="4">
    <source>
        <dbReference type="Proteomes" id="UP001597480"/>
    </source>
</evidence>
<evidence type="ECO:0000313" key="3">
    <source>
        <dbReference type="EMBL" id="MFD2603048.1"/>
    </source>
</evidence>
<comment type="caution">
    <text evidence="3">The sequence shown here is derived from an EMBL/GenBank/DDBJ whole genome shotgun (WGS) entry which is preliminary data.</text>
</comment>
<reference evidence="4" key="1">
    <citation type="journal article" date="2019" name="Int. J. Syst. Evol. Microbiol.">
        <title>The Global Catalogue of Microorganisms (GCM) 10K type strain sequencing project: providing services to taxonomists for standard genome sequencing and annotation.</title>
        <authorList>
            <consortium name="The Broad Institute Genomics Platform"/>
            <consortium name="The Broad Institute Genome Sequencing Center for Infectious Disease"/>
            <person name="Wu L."/>
            <person name="Ma J."/>
        </authorList>
    </citation>
    <scope>NUCLEOTIDE SEQUENCE [LARGE SCALE GENOMIC DNA]</scope>
    <source>
        <strain evidence="4">KCTC 42107</strain>
    </source>
</reference>
<feature type="domain" description="Outer membrane protein beta-barrel" evidence="2">
    <location>
        <begin position="462"/>
        <end position="924"/>
    </location>
</feature>
<dbReference type="InterPro" id="IPR008969">
    <property type="entry name" value="CarboxyPept-like_regulatory"/>
</dbReference>
<keyword evidence="4" id="KW-1185">Reference proteome</keyword>
<gene>
    <name evidence="3" type="ORF">ACFSR3_13355</name>
</gene>
<feature type="compositionally biased region" description="Low complexity" evidence="1">
    <location>
        <begin position="437"/>
        <end position="450"/>
    </location>
</feature>
<organism evidence="3 4">
    <name type="scientific">Flavobacterium suzhouense</name>
    <dbReference type="NCBI Taxonomy" id="1529638"/>
    <lineage>
        <taxon>Bacteria</taxon>
        <taxon>Pseudomonadati</taxon>
        <taxon>Bacteroidota</taxon>
        <taxon>Flavobacteriia</taxon>
        <taxon>Flavobacteriales</taxon>
        <taxon>Flavobacteriaceae</taxon>
        <taxon>Flavobacterium</taxon>
    </lineage>
</organism>
<dbReference type="Pfam" id="PF13715">
    <property type="entry name" value="CarbopepD_reg_2"/>
    <property type="match status" value="1"/>
</dbReference>
<accession>A0ABW5NW51</accession>